<evidence type="ECO:0000256" key="10">
    <source>
        <dbReference type="ARBA" id="ARBA00023237"/>
    </source>
</evidence>
<gene>
    <name evidence="16" type="ORF">D6851_00735</name>
</gene>
<evidence type="ECO:0000256" key="12">
    <source>
        <dbReference type="RuleBase" id="RU003357"/>
    </source>
</evidence>
<keyword evidence="7" id="KW-0406">Ion transport</keyword>
<dbReference type="SUPFAM" id="SSF56935">
    <property type="entry name" value="Porins"/>
    <property type="match status" value="1"/>
</dbReference>
<dbReference type="InterPro" id="IPR000531">
    <property type="entry name" value="Beta-barrel_TonB"/>
</dbReference>
<dbReference type="PROSITE" id="PS52016">
    <property type="entry name" value="TONB_DEPENDENT_REC_3"/>
    <property type="match status" value="1"/>
</dbReference>
<dbReference type="InterPro" id="IPR012910">
    <property type="entry name" value="Plug_dom"/>
</dbReference>
<evidence type="ECO:0000259" key="15">
    <source>
        <dbReference type="Pfam" id="PF07715"/>
    </source>
</evidence>
<evidence type="ECO:0000256" key="1">
    <source>
        <dbReference type="ARBA" id="ARBA00004571"/>
    </source>
</evidence>
<evidence type="ECO:0000256" key="8">
    <source>
        <dbReference type="ARBA" id="ARBA00023077"/>
    </source>
</evidence>
<evidence type="ECO:0000256" key="5">
    <source>
        <dbReference type="ARBA" id="ARBA00022692"/>
    </source>
</evidence>
<organism evidence="16 17">
    <name type="scientific">Altericroceibacterium spongiae</name>
    <dbReference type="NCBI Taxonomy" id="2320269"/>
    <lineage>
        <taxon>Bacteria</taxon>
        <taxon>Pseudomonadati</taxon>
        <taxon>Pseudomonadota</taxon>
        <taxon>Alphaproteobacteria</taxon>
        <taxon>Sphingomonadales</taxon>
        <taxon>Erythrobacteraceae</taxon>
        <taxon>Altericroceibacterium</taxon>
    </lineage>
</organism>
<dbReference type="PANTHER" id="PTHR32552">
    <property type="entry name" value="FERRICHROME IRON RECEPTOR-RELATED"/>
    <property type="match status" value="1"/>
</dbReference>
<keyword evidence="3 11" id="KW-1134">Transmembrane beta strand</keyword>
<evidence type="ECO:0000259" key="14">
    <source>
        <dbReference type="Pfam" id="PF00593"/>
    </source>
</evidence>
<keyword evidence="10 11" id="KW-0998">Cell outer membrane</keyword>
<keyword evidence="17" id="KW-1185">Reference proteome</keyword>
<evidence type="ECO:0000256" key="13">
    <source>
        <dbReference type="SAM" id="SignalP"/>
    </source>
</evidence>
<dbReference type="OrthoDB" id="7618183at2"/>
<evidence type="ECO:0000313" key="17">
    <source>
        <dbReference type="Proteomes" id="UP000284395"/>
    </source>
</evidence>
<feature type="chain" id="PRO_5019298643" evidence="13">
    <location>
        <begin position="26"/>
        <end position="819"/>
    </location>
</feature>
<dbReference type="Proteomes" id="UP000284395">
    <property type="component" value="Unassembled WGS sequence"/>
</dbReference>
<reference evidence="16 17" key="1">
    <citation type="submission" date="2018-09" db="EMBL/GenBank/DDBJ databases">
        <title>Altererythrobacter spongiae sp. nov., isolated from a marine sponge.</title>
        <authorList>
            <person name="Zhuang L."/>
            <person name="Luo L."/>
        </authorList>
    </citation>
    <scope>NUCLEOTIDE SEQUENCE [LARGE SCALE GENOMIC DNA]</scope>
    <source>
        <strain evidence="16 17">HN-Y73</strain>
    </source>
</reference>
<evidence type="ECO:0000256" key="7">
    <source>
        <dbReference type="ARBA" id="ARBA00023065"/>
    </source>
</evidence>
<keyword evidence="4" id="KW-0410">Iron transport</keyword>
<evidence type="ECO:0000256" key="9">
    <source>
        <dbReference type="ARBA" id="ARBA00023136"/>
    </source>
</evidence>
<comment type="caution">
    <text evidence="16">The sequence shown here is derived from an EMBL/GenBank/DDBJ whole genome shotgun (WGS) entry which is preliminary data.</text>
</comment>
<sequence length="819" mass="88707">MRNGLRLCSSLVCAAVVFQGFPAIAQDVDVQAEDDAVAERHQASSNVIVVSARKREETDLEVPVVIRALGTKQLEGRGIQTLQDVAATTPSLNVSGAAANSGGTITLRGIGTPPTAPGTDQAVAVNIDGVTIADGMAVRLGQFDLQRVEVLQGPQSLYFGKNSSAGIISIVSADPTDSLYMMLRTGYGFEANEILTEAVVSAPLTDQIGGRLAFYRSEMDGYFKNPLAYNFDQAMPTEDQIDLFGPISAAPNKHAPAKTEEGLRATLKFENDDFVGTLKGLWAKTDGSSTFAAAQLFNCQAGVASPYLISNVAGLDECELDKNVLPTARTITAAEGEDPLYGDGTQFSTNEQILTSADLEYSLSDFITLSSNTSYYDLKMRSVDTVASAPYALLGSTTRYDRDDFQQELRLNTDFDSAVNGLFGVYYQNGTLYSTVSAYLQGVGDLATPEYWVDSRTYSIFGQINYQFWDEQFEISAGGRFSDEKKNLRVLFQDAFIEEQFTTDEVHSKRFSPEIVLSYRPDSVTNVFLTYKKGSKSGGFTLASLLSNPYVGTDISFSDEKAEGFEGGIKTVVLDGDLRFDLTGYRYDYDDLQVTVYDPTTAVAGTRNAATARIYGVQFNANYSPRSIPGFNLGASVNYGHARFRDYFAGCYVGQTQSDGCVYGPAGELVGPDEVAVQQDLSGEPLTAAPDWAGNVNTSYEFPVGAGDTWMGLSASATYQDRFEVVYNQPVGSSQAPSINVDASIRLFDEDDKWELALIGKNLTNNLRARWGIEAPFSPGSIATNTGSVGTGYRADLLGITNAPRTFMLRLTLRPFGKE</sequence>
<accession>A0A420EQW0</accession>
<dbReference type="PANTHER" id="PTHR32552:SF81">
    <property type="entry name" value="TONB-DEPENDENT OUTER MEMBRANE RECEPTOR"/>
    <property type="match status" value="1"/>
</dbReference>
<dbReference type="AlphaFoldDB" id="A0A420EQW0"/>
<dbReference type="GO" id="GO:0009279">
    <property type="term" value="C:cell outer membrane"/>
    <property type="evidence" value="ECO:0007669"/>
    <property type="project" value="UniProtKB-SubCell"/>
</dbReference>
<comment type="similarity">
    <text evidence="11 12">Belongs to the TonB-dependent receptor family.</text>
</comment>
<evidence type="ECO:0000256" key="4">
    <source>
        <dbReference type="ARBA" id="ARBA00022496"/>
    </source>
</evidence>
<keyword evidence="9 11" id="KW-0472">Membrane</keyword>
<dbReference type="GO" id="GO:0006826">
    <property type="term" value="P:iron ion transport"/>
    <property type="evidence" value="ECO:0007669"/>
    <property type="project" value="UniProtKB-KW"/>
</dbReference>
<keyword evidence="6" id="KW-0408">Iron</keyword>
<evidence type="ECO:0000313" key="16">
    <source>
        <dbReference type="EMBL" id="RKF23064.1"/>
    </source>
</evidence>
<dbReference type="Gene3D" id="2.40.170.20">
    <property type="entry name" value="TonB-dependent receptor, beta-barrel domain"/>
    <property type="match status" value="2"/>
</dbReference>
<evidence type="ECO:0000256" key="2">
    <source>
        <dbReference type="ARBA" id="ARBA00022448"/>
    </source>
</evidence>
<dbReference type="Pfam" id="PF07715">
    <property type="entry name" value="Plug"/>
    <property type="match status" value="1"/>
</dbReference>
<name>A0A420EQW0_9SPHN</name>
<evidence type="ECO:0000256" key="6">
    <source>
        <dbReference type="ARBA" id="ARBA00023004"/>
    </source>
</evidence>
<feature type="signal peptide" evidence="13">
    <location>
        <begin position="1"/>
        <end position="25"/>
    </location>
</feature>
<protein>
    <submittedName>
        <fullName evidence="16">TonB-dependent receptor</fullName>
    </submittedName>
</protein>
<keyword evidence="2 11" id="KW-0813">Transport</keyword>
<dbReference type="Pfam" id="PF00593">
    <property type="entry name" value="TonB_dep_Rec_b-barrel"/>
    <property type="match status" value="1"/>
</dbReference>
<keyword evidence="16" id="KW-0675">Receptor</keyword>
<proteinExistence type="inferred from homology"/>
<keyword evidence="5 11" id="KW-0812">Transmembrane</keyword>
<comment type="subcellular location">
    <subcellularLocation>
        <location evidence="1 11">Cell outer membrane</location>
        <topology evidence="1 11">Multi-pass membrane protein</topology>
    </subcellularLocation>
</comment>
<feature type="domain" description="TonB-dependent receptor-like beta-barrel" evidence="14">
    <location>
        <begin position="336"/>
        <end position="763"/>
    </location>
</feature>
<dbReference type="EMBL" id="RAPF01000001">
    <property type="protein sequence ID" value="RKF23064.1"/>
    <property type="molecule type" value="Genomic_DNA"/>
</dbReference>
<evidence type="ECO:0000256" key="11">
    <source>
        <dbReference type="PROSITE-ProRule" id="PRU01360"/>
    </source>
</evidence>
<feature type="domain" description="TonB-dependent receptor plug" evidence="15">
    <location>
        <begin position="61"/>
        <end position="167"/>
    </location>
</feature>
<keyword evidence="8 12" id="KW-0798">TonB box</keyword>
<dbReference type="RefSeq" id="WP_120322968.1">
    <property type="nucleotide sequence ID" value="NZ_RAPF01000001.1"/>
</dbReference>
<keyword evidence="13" id="KW-0732">Signal</keyword>
<dbReference type="InterPro" id="IPR039426">
    <property type="entry name" value="TonB-dep_rcpt-like"/>
</dbReference>
<dbReference type="InterPro" id="IPR036942">
    <property type="entry name" value="Beta-barrel_TonB_sf"/>
</dbReference>
<evidence type="ECO:0000256" key="3">
    <source>
        <dbReference type="ARBA" id="ARBA00022452"/>
    </source>
</evidence>